<sequence length="318" mass="37411">MTRHNVQLEKKAVQDLSQSQQIVQQQLAQGGFSQDDFQNIDNLSERELQQQIKLQQQIQEQYLKRQDQELQIALKDSLAMEQLQAKQASKIKLGQQFNNQLEQVQDLEAALALSKLEHDEREKQIELSEEEQIQQAIKLSQQQQQNQKFQNTFNQNNSNQYQQNNKIQNQPVENQQNQQKPLINSQVKSNQDLLDDDSDDLLSLSDNDNEQDELAPEKIKQEKQSIIQNLIDMDTTSFVQIEKKQSGQKQQQDEYQKPETLEEKLERVKKQREILLAKKKAQRQGQVEEYTQNEELDEKTIQKRKLLYEKINANILDD</sequence>
<feature type="coiled-coil region" evidence="1">
    <location>
        <begin position="104"/>
        <end position="133"/>
    </location>
</feature>
<reference evidence="3 4" key="1">
    <citation type="journal article" date="2015" name="Sci. Rep.">
        <title>Genome of the facultative scuticociliatosis pathogen Pseudocohnilembus persalinus provides insight into its virulence through horizontal gene transfer.</title>
        <authorList>
            <person name="Xiong J."/>
            <person name="Wang G."/>
            <person name="Cheng J."/>
            <person name="Tian M."/>
            <person name="Pan X."/>
            <person name="Warren A."/>
            <person name="Jiang C."/>
            <person name="Yuan D."/>
            <person name="Miao W."/>
        </authorList>
    </citation>
    <scope>NUCLEOTIDE SEQUENCE [LARGE SCALE GENOMIC DNA]</scope>
    <source>
        <strain evidence="3">36N120E</strain>
    </source>
</reference>
<keyword evidence="1" id="KW-0175">Coiled coil</keyword>
<evidence type="ECO:0000256" key="1">
    <source>
        <dbReference type="SAM" id="Coils"/>
    </source>
</evidence>
<evidence type="ECO:0000313" key="3">
    <source>
        <dbReference type="EMBL" id="KRX04574.1"/>
    </source>
</evidence>
<proteinExistence type="predicted"/>
<feature type="region of interest" description="Disordered" evidence="2">
    <location>
        <begin position="192"/>
        <end position="221"/>
    </location>
</feature>
<protein>
    <submittedName>
        <fullName evidence="3">Uncharacterized protein</fullName>
    </submittedName>
</protein>
<dbReference type="InParanoid" id="A0A0V0QQJ0"/>
<keyword evidence="4" id="KW-1185">Reference proteome</keyword>
<dbReference type="InterPro" id="IPR003903">
    <property type="entry name" value="UIM_dom"/>
</dbReference>
<organism evidence="3 4">
    <name type="scientific">Pseudocohnilembus persalinus</name>
    <name type="common">Ciliate</name>
    <dbReference type="NCBI Taxonomy" id="266149"/>
    <lineage>
        <taxon>Eukaryota</taxon>
        <taxon>Sar</taxon>
        <taxon>Alveolata</taxon>
        <taxon>Ciliophora</taxon>
        <taxon>Intramacronucleata</taxon>
        <taxon>Oligohymenophorea</taxon>
        <taxon>Scuticociliatia</taxon>
        <taxon>Philasterida</taxon>
        <taxon>Pseudocohnilembidae</taxon>
        <taxon>Pseudocohnilembus</taxon>
    </lineage>
</organism>
<dbReference type="AlphaFoldDB" id="A0A0V0QQJ0"/>
<dbReference type="PROSITE" id="PS50330">
    <property type="entry name" value="UIM"/>
    <property type="match status" value="1"/>
</dbReference>
<dbReference type="Proteomes" id="UP000054937">
    <property type="component" value="Unassembled WGS sequence"/>
</dbReference>
<feature type="region of interest" description="Disordered" evidence="2">
    <location>
        <begin position="241"/>
        <end position="260"/>
    </location>
</feature>
<evidence type="ECO:0000313" key="4">
    <source>
        <dbReference type="Proteomes" id="UP000054937"/>
    </source>
</evidence>
<name>A0A0V0QQJ0_PSEPJ</name>
<dbReference type="SMART" id="SM00726">
    <property type="entry name" value="UIM"/>
    <property type="match status" value="2"/>
</dbReference>
<evidence type="ECO:0000256" key="2">
    <source>
        <dbReference type="SAM" id="MobiDB-lite"/>
    </source>
</evidence>
<accession>A0A0V0QQJ0</accession>
<gene>
    <name evidence="3" type="ORF">PPERSA_04389</name>
</gene>
<dbReference type="EMBL" id="LDAU01000114">
    <property type="protein sequence ID" value="KRX04574.1"/>
    <property type="molecule type" value="Genomic_DNA"/>
</dbReference>
<comment type="caution">
    <text evidence="3">The sequence shown here is derived from an EMBL/GenBank/DDBJ whole genome shotgun (WGS) entry which is preliminary data.</text>
</comment>